<dbReference type="Proteomes" id="UP001252186">
    <property type="component" value="Unassembled WGS sequence"/>
</dbReference>
<evidence type="ECO:0000256" key="1">
    <source>
        <dbReference type="SAM" id="SignalP"/>
    </source>
</evidence>
<keyword evidence="3" id="KW-1185">Reference proteome</keyword>
<dbReference type="EMBL" id="JAVRHV010000005">
    <property type="protein sequence ID" value="MDT0553699.1"/>
    <property type="molecule type" value="Genomic_DNA"/>
</dbReference>
<evidence type="ECO:0000313" key="3">
    <source>
        <dbReference type="Proteomes" id="UP001252186"/>
    </source>
</evidence>
<organism evidence="2 3">
    <name type="scientific">Urechidicola vernalis</name>
    <dbReference type="NCBI Taxonomy" id="3075600"/>
    <lineage>
        <taxon>Bacteria</taxon>
        <taxon>Pseudomonadati</taxon>
        <taxon>Bacteroidota</taxon>
        <taxon>Flavobacteriia</taxon>
        <taxon>Flavobacteriales</taxon>
        <taxon>Flavobacteriaceae</taxon>
        <taxon>Urechidicola</taxon>
    </lineage>
</organism>
<name>A0ABU2Y667_9FLAO</name>
<feature type="chain" id="PRO_5045255946" description="DUF922 domain-containing protein" evidence="1">
    <location>
        <begin position="25"/>
        <end position="178"/>
    </location>
</feature>
<comment type="caution">
    <text evidence="2">The sequence shown here is derived from an EMBL/GenBank/DDBJ whole genome shotgun (WGS) entry which is preliminary data.</text>
</comment>
<dbReference type="InterPro" id="IPR010321">
    <property type="entry name" value="DUF922"/>
</dbReference>
<sequence>MNNRRTIFFLLIACIIFQSITAQDNIQWSKSRKLEWKDFQGQPNEDVYAAALTSYKIEITPSKVIVDENNNIKNFNELTVKAYFYKNHSWVVEMNDYLLQHEQLHFDIAELFARKMRVEFKKLQAEKIANFDTYYGVYKKLWAACREMQQAFDKESNHSINEVQNNLWVEKINSLLQS</sequence>
<dbReference type="Pfam" id="PF06037">
    <property type="entry name" value="DUF922"/>
    <property type="match status" value="1"/>
</dbReference>
<evidence type="ECO:0000313" key="2">
    <source>
        <dbReference type="EMBL" id="MDT0553699.1"/>
    </source>
</evidence>
<proteinExistence type="predicted"/>
<evidence type="ECO:0008006" key="4">
    <source>
        <dbReference type="Google" id="ProtNLM"/>
    </source>
</evidence>
<feature type="signal peptide" evidence="1">
    <location>
        <begin position="1"/>
        <end position="24"/>
    </location>
</feature>
<reference evidence="2 3" key="1">
    <citation type="submission" date="2023-09" db="EMBL/GenBank/DDBJ databases">
        <authorList>
            <person name="Rey-Velasco X."/>
        </authorList>
    </citation>
    <scope>NUCLEOTIDE SEQUENCE [LARGE SCALE GENOMIC DNA]</scope>
    <source>
        <strain evidence="2 3">P050</strain>
    </source>
</reference>
<keyword evidence="1" id="KW-0732">Signal</keyword>
<gene>
    <name evidence="2" type="ORF">RM519_10615</name>
</gene>
<accession>A0ABU2Y667</accession>
<dbReference type="RefSeq" id="WP_311593786.1">
    <property type="nucleotide sequence ID" value="NZ_JAVRHV010000005.1"/>
</dbReference>
<protein>
    <recommendedName>
        <fullName evidence="4">DUF922 domain-containing protein</fullName>
    </recommendedName>
</protein>